<name>A0AAD3XZ60_NEPGR</name>
<proteinExistence type="predicted"/>
<organism evidence="1 2">
    <name type="scientific">Nepenthes gracilis</name>
    <name type="common">Slender pitcher plant</name>
    <dbReference type="NCBI Taxonomy" id="150966"/>
    <lineage>
        <taxon>Eukaryota</taxon>
        <taxon>Viridiplantae</taxon>
        <taxon>Streptophyta</taxon>
        <taxon>Embryophyta</taxon>
        <taxon>Tracheophyta</taxon>
        <taxon>Spermatophyta</taxon>
        <taxon>Magnoliopsida</taxon>
        <taxon>eudicotyledons</taxon>
        <taxon>Gunneridae</taxon>
        <taxon>Pentapetalae</taxon>
        <taxon>Caryophyllales</taxon>
        <taxon>Nepenthaceae</taxon>
        <taxon>Nepenthes</taxon>
    </lineage>
</organism>
<dbReference type="AlphaFoldDB" id="A0AAD3XZ60"/>
<sequence>MFGRSNDVLRILRGATCFVGPPEYLMGEGQKRVRATPETLTTPPEWVTFQSLVALRSYKAAGFHAGFYGKDASGTTDAERIGKLKEGIQALGIRSCMEFEADTSICYKIFSKFL</sequence>
<accession>A0AAD3XZ60</accession>
<reference evidence="1" key="1">
    <citation type="submission" date="2023-05" db="EMBL/GenBank/DDBJ databases">
        <title>Nepenthes gracilis genome sequencing.</title>
        <authorList>
            <person name="Fukushima K."/>
        </authorList>
    </citation>
    <scope>NUCLEOTIDE SEQUENCE</scope>
    <source>
        <strain evidence="1">SING2019-196</strain>
    </source>
</reference>
<protein>
    <submittedName>
        <fullName evidence="1">Uncharacterized protein</fullName>
    </submittedName>
</protein>
<dbReference type="Proteomes" id="UP001279734">
    <property type="component" value="Unassembled WGS sequence"/>
</dbReference>
<evidence type="ECO:0000313" key="1">
    <source>
        <dbReference type="EMBL" id="GMH21719.1"/>
    </source>
</evidence>
<evidence type="ECO:0000313" key="2">
    <source>
        <dbReference type="Proteomes" id="UP001279734"/>
    </source>
</evidence>
<gene>
    <name evidence="1" type="ORF">Nepgr_023561</name>
</gene>
<dbReference type="EMBL" id="BSYO01000023">
    <property type="protein sequence ID" value="GMH21719.1"/>
    <property type="molecule type" value="Genomic_DNA"/>
</dbReference>
<keyword evidence="2" id="KW-1185">Reference proteome</keyword>
<comment type="caution">
    <text evidence="1">The sequence shown here is derived from an EMBL/GenBank/DDBJ whole genome shotgun (WGS) entry which is preliminary data.</text>
</comment>